<gene>
    <name evidence="4" type="ORF">B1H29_31645</name>
</gene>
<reference evidence="4 5" key="1">
    <citation type="submission" date="2017-02" db="EMBL/GenBank/DDBJ databases">
        <title>Streptomyces pactum ACT12 Genome sequencing and assembly.</title>
        <authorList>
            <person name="Xue Q."/>
            <person name="Yan X."/>
            <person name="Jia L."/>
            <person name="Yan H."/>
        </authorList>
    </citation>
    <scope>NUCLEOTIDE SEQUENCE [LARGE SCALE GENOMIC DNA]</scope>
    <source>
        <strain evidence="4 5">ACT12</strain>
    </source>
</reference>
<keyword evidence="2" id="KW-0812">Transmembrane</keyword>
<evidence type="ECO:0000256" key="1">
    <source>
        <dbReference type="SAM" id="MobiDB-lite"/>
    </source>
</evidence>
<dbReference type="KEGG" id="spac:B1H29_31645"/>
<proteinExistence type="predicted"/>
<dbReference type="EMBL" id="CP019724">
    <property type="protein sequence ID" value="AQS72345.1"/>
    <property type="molecule type" value="Genomic_DNA"/>
</dbReference>
<keyword evidence="2" id="KW-0472">Membrane</keyword>
<organism evidence="4 5">
    <name type="scientific">Streptomyces pactum</name>
    <dbReference type="NCBI Taxonomy" id="68249"/>
    <lineage>
        <taxon>Bacteria</taxon>
        <taxon>Bacillati</taxon>
        <taxon>Actinomycetota</taxon>
        <taxon>Actinomycetes</taxon>
        <taxon>Kitasatosporales</taxon>
        <taxon>Streptomycetaceae</taxon>
        <taxon>Streptomyces</taxon>
    </lineage>
</organism>
<name>A0A1S6JKQ1_9ACTN</name>
<feature type="transmembrane region" description="Helical" evidence="2">
    <location>
        <begin position="474"/>
        <end position="507"/>
    </location>
</feature>
<feature type="domain" description="Phage tail tape measure protein" evidence="3">
    <location>
        <begin position="131"/>
        <end position="328"/>
    </location>
</feature>
<feature type="region of interest" description="Disordered" evidence="1">
    <location>
        <begin position="1"/>
        <end position="21"/>
    </location>
</feature>
<evidence type="ECO:0000256" key="2">
    <source>
        <dbReference type="SAM" id="Phobius"/>
    </source>
</evidence>
<dbReference type="InterPro" id="IPR010090">
    <property type="entry name" value="Phage_tape_meas"/>
</dbReference>
<dbReference type="Pfam" id="PF10145">
    <property type="entry name" value="PhageMin_Tail"/>
    <property type="match status" value="1"/>
</dbReference>
<evidence type="ECO:0000259" key="3">
    <source>
        <dbReference type="Pfam" id="PF10145"/>
    </source>
</evidence>
<sequence>MEGDAERAGRQAGENLGDGIVRGADGRLRDMRGRFVTAGREAGEGLGDGLSDTGNAGADEAVSGMGEKLGALKMAAAGVGAAAGALLMQAFGEAMDQSRIVGRLGAQLGATPAEAKKYGELAGRLYSNAVTEDFQTAADAISAIMRAGIAPPGATEAQLESIATKVSDLASTFELDLGQTANAVGQMIKTGLAKDGTEALDALTAGLQKMGPRADDIADTFNEYSTIFRQMGLDASTATGLLSQGMKAGARDTDVVADALKEFVLITQGGGKEVEAAFAAIGMSGKDMQEVISEGGPPAEAALDMMFDRLRKIEDPAKRAEVALALFGTKAEDTQKALFALDPSEATAALGDVGGAAEEMGDTLRDNAGTRLEQFKRKMQQNLVDFLGGTVVPAFTNVRDVAGKALGGMWAQAGKEADSAAFADRIVAFFPILGQRLAAKARELAPKMIEGIAGAGQSVAEWIMQNPTKVLKVAAIAGAITLALVALPALAAAAISVAAISLMVGFVGRLITALIENVPRWWASFTGWITAKAGQAGAVMSVLGAAIGRWFSGLWSRYVSGPVGSAWASFIASVQALPGRASGALSGLGSAIRARAVGAWQSFRDSTVNRALGVVSWVRGLPRRIAGAFGNVAGLLYGKGQDVVRGLLNGVRSMGGYLRSQLMSFARSMIPGPIAKALGIASPSKVMAKSVGRWIPRGIVAGIESSSGELDRTMAGLVNTPTPSASYAGAVGSAMNASGSGGGSVRTATLRAGDALTDQLLTIIRNQVGIAGGDVQVVLGNNRR</sequence>
<dbReference type="AlphaFoldDB" id="A0A1S6JKQ1"/>
<keyword evidence="5" id="KW-1185">Reference proteome</keyword>
<accession>A0A1S6JKQ1</accession>
<evidence type="ECO:0000313" key="4">
    <source>
        <dbReference type="EMBL" id="AQS72345.1"/>
    </source>
</evidence>
<evidence type="ECO:0000313" key="5">
    <source>
        <dbReference type="Proteomes" id="UP000189443"/>
    </source>
</evidence>
<protein>
    <recommendedName>
        <fullName evidence="3">Phage tail tape measure protein domain-containing protein</fullName>
    </recommendedName>
</protein>
<dbReference type="Proteomes" id="UP000189443">
    <property type="component" value="Chromosome"/>
</dbReference>
<keyword evidence="2" id="KW-1133">Transmembrane helix</keyword>